<sequence length="1390" mass="156456">MPSRRGRFSIGSSRKSPAFEAFEDDGDTQALLKVTPPRASSSILGRRRSSLRKPKDESSNNTRRNTRSMSPSPCHMQNVTGVTGSSRATRSPSTSSVNERTSSASSILRSAVRLRRQTAPRQVQKDLPKTLPSQEIKPPASVDCFDDEVSIAASVLSVSSIINALPRVGHDSAVSAQGGQHERCPLPSSSRSLSGAKSLHRRYSSVGRPATGCEDDGTVSTFDFTLSQSKSNETSSQISRQMEWAEFDGHRTIELSATSSDSKDCDIIQVGSAKFVNTDASDGSWRSELEHLQKLRHFGSALSENSTTTEDKTPKTLRGRPLSRRRGSRSSSVSSQSNISGSKNRIDHSPNAPSRPKSANKSALAMSARATRRSRSLTKAACAASPSPAPSATAGHVKTLEAHQPSPQLPTREPMEHPAARARKSPLLRRSLDNRRVQKQPREQSRGISPTRDGISGHLTSPRGNEIKNKFSAVSIVEVYQAIIPVQTAIRSFLAKVETKRRKLSIITIQSAARRWLCERSYRSARIIAIGCQSVFRGIWVRYERDFHDYCALRIQAAARGYLSFIQYMDSLSYVLVIQSTWRMHQHRKRYAAYVKSKAAATLIQTSFRRFIAATDFRWFVSDLIICQSTVRRFLATVQVDKLRATRARLEGRAAILIQKNYRRFAAVNTFSWILSDVIVIQSEVRRLQATRRVNSLRWIRATNAASTRIQAIWRGYSASEVFICTLSDIICSQSAVRRWLARRRCGDLRQTRNGAATLIQTSWRRHTASMALKIEIADIICVQSVCRQWSATKKLKAKQEDVAAMQQYVASVKIQSVYRAFVGRLNYCVSISCAISIQSAARRMIATNRFVMDLANIIYCQAIVRRFQAIQELARRRDNRKDQVRRIKEAAATKIQACFRGHVAFSGSALHWRQETTLKHRFASAVKIQSIARGYIASAIADENRRSQALEIAVTSNQVQSSFGCSILSREQSVSNPQSDIIATITLQAWWRMVLVSIRLAEENAAIVIQTCFRGYVEAMDYAIVQGSTIEIQAIVRGHIARRRAARLKQQQVQREKHANSLVRNSAATAIQTCFRGYRDFVQYVITMYYVTKLQACGRGFVVRNRRKQAALVIERFFISVLKEIEQEVRRIERKKRRSRRRGDASASHCESIAKRGPMALKSQQGCPSIAPMIRTPPRPRMTAYECPRQTPPTHARNYSQPRLSPPRLQQTTSLNHGPTSNGRNFSHFQPEHHSRQEYSRPSFEGPHPNSQGFQVDSSMDSSYSQFGSASGYRSQVHGHMQYPPQYGHGERTYDHRNHPGVLQCDSLYEEHMQMDTNSYQQGGYTPEPMPQHARQRNGFTQDCYRPLYGASPSHQMHQPSRSRSPTPTSYANYQQQGPHQRHYQAYGY</sequence>
<evidence type="ECO:0000256" key="4">
    <source>
        <dbReference type="ARBA" id="ARBA00022860"/>
    </source>
</evidence>
<evidence type="ECO:0000256" key="2">
    <source>
        <dbReference type="ARBA" id="ARBA00022490"/>
    </source>
</evidence>
<feature type="region of interest" description="Disordered" evidence="5">
    <location>
        <begin position="1344"/>
        <end position="1390"/>
    </location>
</feature>
<feature type="region of interest" description="Disordered" evidence="5">
    <location>
        <begin position="1133"/>
        <end position="1299"/>
    </location>
</feature>
<dbReference type="PROSITE" id="PS50096">
    <property type="entry name" value="IQ"/>
    <property type="match status" value="7"/>
</dbReference>
<dbReference type="GO" id="GO:0000922">
    <property type="term" value="C:spindle pole"/>
    <property type="evidence" value="ECO:0007669"/>
    <property type="project" value="TreeGrafter"/>
</dbReference>
<evidence type="ECO:0000313" key="6">
    <source>
        <dbReference type="EMBL" id="EJK73223.1"/>
    </source>
</evidence>
<evidence type="ECO:0000256" key="1">
    <source>
        <dbReference type="ARBA" id="ARBA00004496"/>
    </source>
</evidence>
<feature type="compositionally biased region" description="Polar residues" evidence="5">
    <location>
        <begin position="1198"/>
        <end position="1229"/>
    </location>
</feature>
<keyword evidence="2" id="KW-0963">Cytoplasm</keyword>
<comment type="subcellular location">
    <subcellularLocation>
        <location evidence="1">Cytoplasm</location>
    </subcellularLocation>
</comment>
<comment type="caution">
    <text evidence="6">The sequence shown here is derived from an EMBL/GenBank/DDBJ whole genome shotgun (WGS) entry which is preliminary data.</text>
</comment>
<keyword evidence="4" id="KW-0112">Calmodulin-binding</keyword>
<dbReference type="PANTHER" id="PTHR22706">
    <property type="entry name" value="ASSEMBLY FACTOR FOR SPINDLE MICROTUBULES"/>
    <property type="match status" value="1"/>
</dbReference>
<dbReference type="Gene3D" id="1.20.5.190">
    <property type="match status" value="7"/>
</dbReference>
<keyword evidence="3" id="KW-0677">Repeat</keyword>
<dbReference type="EMBL" id="AGNL01004675">
    <property type="protein sequence ID" value="EJK73223.1"/>
    <property type="molecule type" value="Genomic_DNA"/>
</dbReference>
<feature type="compositionally biased region" description="Basic residues" evidence="5">
    <location>
        <begin position="315"/>
        <end position="328"/>
    </location>
</feature>
<feature type="compositionally biased region" description="Low complexity" evidence="5">
    <location>
        <begin position="1361"/>
        <end position="1371"/>
    </location>
</feature>
<evidence type="ECO:0000256" key="3">
    <source>
        <dbReference type="ARBA" id="ARBA00022737"/>
    </source>
</evidence>
<dbReference type="OrthoDB" id="2148418at2759"/>
<dbReference type="Pfam" id="PF00612">
    <property type="entry name" value="IQ"/>
    <property type="match status" value="6"/>
</dbReference>
<feature type="compositionally biased region" description="Polar residues" evidence="5">
    <location>
        <begin position="97"/>
        <end position="108"/>
    </location>
</feature>
<accession>K0T3J8</accession>
<feature type="compositionally biased region" description="Basic and acidic residues" evidence="5">
    <location>
        <begin position="1231"/>
        <end position="1240"/>
    </location>
</feature>
<feature type="compositionally biased region" description="Basic and acidic residues" evidence="5">
    <location>
        <begin position="430"/>
        <end position="445"/>
    </location>
</feature>
<name>K0T3J8_THAOC</name>
<feature type="region of interest" description="Disordered" evidence="5">
    <location>
        <begin position="298"/>
        <end position="463"/>
    </location>
</feature>
<feature type="compositionally biased region" description="Basic residues" evidence="5">
    <location>
        <begin position="1133"/>
        <end position="1142"/>
    </location>
</feature>
<evidence type="ECO:0000313" key="7">
    <source>
        <dbReference type="Proteomes" id="UP000266841"/>
    </source>
</evidence>
<dbReference type="PANTHER" id="PTHR22706:SF1">
    <property type="entry name" value="ASSEMBLY FACTOR FOR SPINDLE MICROTUBULES"/>
    <property type="match status" value="1"/>
</dbReference>
<dbReference type="InterPro" id="IPR051185">
    <property type="entry name" value="ASPM"/>
</dbReference>
<dbReference type="SMART" id="SM00015">
    <property type="entry name" value="IQ"/>
    <property type="match status" value="16"/>
</dbReference>
<protein>
    <submittedName>
        <fullName evidence="6">Uncharacterized protein</fullName>
    </submittedName>
</protein>
<dbReference type="InterPro" id="IPR000048">
    <property type="entry name" value="IQ_motif_EF-hand-BS"/>
</dbReference>
<dbReference type="GO" id="GO:0005737">
    <property type="term" value="C:cytoplasm"/>
    <property type="evidence" value="ECO:0007669"/>
    <property type="project" value="UniProtKB-SubCell"/>
</dbReference>
<feature type="compositionally biased region" description="Low complexity" evidence="5">
    <location>
        <begin position="85"/>
        <end position="96"/>
    </location>
</feature>
<dbReference type="eggNOG" id="KOG0160">
    <property type="taxonomic scope" value="Eukaryota"/>
</dbReference>
<feature type="region of interest" description="Disordered" evidence="5">
    <location>
        <begin position="173"/>
        <end position="195"/>
    </location>
</feature>
<feature type="compositionally biased region" description="Basic and acidic residues" evidence="5">
    <location>
        <begin position="1290"/>
        <end position="1299"/>
    </location>
</feature>
<proteinExistence type="predicted"/>
<evidence type="ECO:0000256" key="5">
    <source>
        <dbReference type="SAM" id="MobiDB-lite"/>
    </source>
</evidence>
<feature type="compositionally biased region" description="Polar residues" evidence="5">
    <location>
        <begin position="1250"/>
        <end position="1275"/>
    </location>
</feature>
<dbReference type="GO" id="GO:0051295">
    <property type="term" value="P:establishment of meiotic spindle localization"/>
    <property type="evidence" value="ECO:0007669"/>
    <property type="project" value="TreeGrafter"/>
</dbReference>
<dbReference type="GO" id="GO:0005516">
    <property type="term" value="F:calmodulin binding"/>
    <property type="evidence" value="ECO:0007669"/>
    <property type="project" value="UniProtKB-KW"/>
</dbReference>
<dbReference type="GO" id="GO:0007051">
    <property type="term" value="P:spindle organization"/>
    <property type="evidence" value="ECO:0007669"/>
    <property type="project" value="TreeGrafter"/>
</dbReference>
<organism evidence="6 7">
    <name type="scientific">Thalassiosira oceanica</name>
    <name type="common">Marine diatom</name>
    <dbReference type="NCBI Taxonomy" id="159749"/>
    <lineage>
        <taxon>Eukaryota</taxon>
        <taxon>Sar</taxon>
        <taxon>Stramenopiles</taxon>
        <taxon>Ochrophyta</taxon>
        <taxon>Bacillariophyta</taxon>
        <taxon>Coscinodiscophyceae</taxon>
        <taxon>Thalassiosirophycidae</taxon>
        <taxon>Thalassiosirales</taxon>
        <taxon>Thalassiosiraceae</taxon>
        <taxon>Thalassiosira</taxon>
    </lineage>
</organism>
<dbReference type="InterPro" id="IPR027417">
    <property type="entry name" value="P-loop_NTPase"/>
</dbReference>
<dbReference type="CDD" id="cd23767">
    <property type="entry name" value="IQCD"/>
    <property type="match status" value="1"/>
</dbReference>
<reference evidence="6 7" key="1">
    <citation type="journal article" date="2012" name="Genome Biol.">
        <title>Genome and low-iron response of an oceanic diatom adapted to chronic iron limitation.</title>
        <authorList>
            <person name="Lommer M."/>
            <person name="Specht M."/>
            <person name="Roy A.S."/>
            <person name="Kraemer L."/>
            <person name="Andreson R."/>
            <person name="Gutowska M.A."/>
            <person name="Wolf J."/>
            <person name="Bergner S.V."/>
            <person name="Schilhabel M.B."/>
            <person name="Klostermeier U.C."/>
            <person name="Beiko R.G."/>
            <person name="Rosenstiel P."/>
            <person name="Hippler M."/>
            <person name="Laroche J."/>
        </authorList>
    </citation>
    <scope>NUCLEOTIDE SEQUENCE [LARGE SCALE GENOMIC DNA]</scope>
    <source>
        <strain evidence="6 7">CCMP1005</strain>
    </source>
</reference>
<feature type="compositionally biased region" description="Polar residues" evidence="5">
    <location>
        <begin position="59"/>
        <end position="84"/>
    </location>
</feature>
<dbReference type="Gene3D" id="4.10.270.10">
    <property type="entry name" value="Myosin, subunit A"/>
    <property type="match status" value="1"/>
</dbReference>
<feature type="region of interest" description="Disordered" evidence="5">
    <location>
        <begin position="1"/>
        <end position="139"/>
    </location>
</feature>
<dbReference type="SUPFAM" id="SSF52540">
    <property type="entry name" value="P-loop containing nucleoside triphosphate hydrolases"/>
    <property type="match status" value="1"/>
</dbReference>
<dbReference type="Proteomes" id="UP000266841">
    <property type="component" value="Unassembled WGS sequence"/>
</dbReference>
<keyword evidence="7" id="KW-1185">Reference proteome</keyword>
<dbReference type="GO" id="GO:0000278">
    <property type="term" value="P:mitotic cell cycle"/>
    <property type="evidence" value="ECO:0007669"/>
    <property type="project" value="TreeGrafter"/>
</dbReference>
<feature type="compositionally biased region" description="Low complexity" evidence="5">
    <location>
        <begin position="377"/>
        <end position="394"/>
    </location>
</feature>
<feature type="compositionally biased region" description="Low complexity" evidence="5">
    <location>
        <begin position="329"/>
        <end position="342"/>
    </location>
</feature>
<feature type="compositionally biased region" description="Low complexity" evidence="5">
    <location>
        <begin position="185"/>
        <end position="194"/>
    </location>
</feature>
<gene>
    <name evidence="6" type="ORF">THAOC_05164</name>
</gene>